<dbReference type="AlphaFoldDB" id="A0A3R9PMT0"/>
<accession>A0A3R9PMT0</accession>
<dbReference type="RefSeq" id="WP_125555067.1">
    <property type="nucleotide sequence ID" value="NZ_RBVX01000004.1"/>
</dbReference>
<reference evidence="1 2" key="1">
    <citation type="submission" date="2018-10" db="EMBL/GenBank/DDBJ databases">
        <title>Draft genome sequence of Bacillus salarius IM0101, isolated from a hypersaline soil in Inner Mongolia, China.</title>
        <authorList>
            <person name="Yamprayoonswat W."/>
            <person name="Boonvisut S."/>
            <person name="Jumpathong W."/>
            <person name="Sittihan S."/>
            <person name="Ruangsuj P."/>
            <person name="Wanthongcharoen S."/>
            <person name="Thongpramul N."/>
            <person name="Pimmason S."/>
            <person name="Yu B."/>
            <person name="Yasawong M."/>
        </authorList>
    </citation>
    <scope>NUCLEOTIDE SEQUENCE [LARGE SCALE GENOMIC DNA]</scope>
    <source>
        <strain evidence="1 2">IM0101</strain>
    </source>
</reference>
<dbReference type="OrthoDB" id="2989520at2"/>
<protein>
    <submittedName>
        <fullName evidence="1">Uncharacterized protein</fullName>
    </submittedName>
</protein>
<organism evidence="1 2">
    <name type="scientific">Salibacterium salarium</name>
    <dbReference type="NCBI Taxonomy" id="284579"/>
    <lineage>
        <taxon>Bacteria</taxon>
        <taxon>Bacillati</taxon>
        <taxon>Bacillota</taxon>
        <taxon>Bacilli</taxon>
        <taxon>Bacillales</taxon>
        <taxon>Bacillaceae</taxon>
    </lineage>
</organism>
<keyword evidence="2" id="KW-1185">Reference proteome</keyword>
<name>A0A3R9PMT0_9BACI</name>
<evidence type="ECO:0000313" key="2">
    <source>
        <dbReference type="Proteomes" id="UP000275076"/>
    </source>
</evidence>
<dbReference type="Proteomes" id="UP000275076">
    <property type="component" value="Unassembled WGS sequence"/>
</dbReference>
<proteinExistence type="predicted"/>
<gene>
    <name evidence="1" type="ORF">D7Z54_06725</name>
</gene>
<comment type="caution">
    <text evidence="1">The sequence shown here is derived from an EMBL/GenBank/DDBJ whole genome shotgun (WGS) entry which is preliminary data.</text>
</comment>
<dbReference type="EMBL" id="RBVX01000004">
    <property type="protein sequence ID" value="RSL34245.1"/>
    <property type="molecule type" value="Genomic_DNA"/>
</dbReference>
<sequence>MTSNVPDLKKYRQEKQQQADQDFIELLECYNSWLKRNTNLREKVRAKHLFAELADQTVESLEEQPWKQYFEDWFAFDYITIIGTRLFDMFVKENAKNLSLSKIQLSGLVLTAVLEPFQIIDRDNNTILATPLLGDDEKRLTSVYELELTSFETSHILARTVHCGFEDRAFSTMVPLVLPEQHDIIDKWKSLSKEKEAENQRIRFMKEHGASWLTFAATRSSF</sequence>
<evidence type="ECO:0000313" key="1">
    <source>
        <dbReference type="EMBL" id="RSL34245.1"/>
    </source>
</evidence>